<gene>
    <name evidence="1" type="ORF">GCM10010151_38860</name>
</gene>
<accession>A0ABP3GKJ9</accession>
<organism evidence="1 2">
    <name type="scientific">Actinoallomurus spadix</name>
    <dbReference type="NCBI Taxonomy" id="79912"/>
    <lineage>
        <taxon>Bacteria</taxon>
        <taxon>Bacillati</taxon>
        <taxon>Actinomycetota</taxon>
        <taxon>Actinomycetes</taxon>
        <taxon>Streptosporangiales</taxon>
        <taxon>Thermomonosporaceae</taxon>
        <taxon>Actinoallomurus</taxon>
    </lineage>
</organism>
<evidence type="ECO:0000313" key="2">
    <source>
        <dbReference type="Proteomes" id="UP001501822"/>
    </source>
</evidence>
<keyword evidence="2" id="KW-1185">Reference proteome</keyword>
<protein>
    <submittedName>
        <fullName evidence="1">Uncharacterized protein</fullName>
    </submittedName>
</protein>
<dbReference type="Proteomes" id="UP001501822">
    <property type="component" value="Unassembled WGS sequence"/>
</dbReference>
<sequence>MCTARDMGEAATMINISVSGDGAADELRSLLQWLRDDPDIRHDALISLSSDLPEPGKMGASFEAIKMVLDEGFQVGNFALAFASWYSTRRNHRTVTIERDGIKVTIDGADPEMAAKIYSAIGKVES</sequence>
<evidence type="ECO:0000313" key="1">
    <source>
        <dbReference type="EMBL" id="GAA0345532.1"/>
    </source>
</evidence>
<dbReference type="InterPro" id="IPR045428">
    <property type="entry name" value="EACC1"/>
</dbReference>
<dbReference type="Pfam" id="PF19953">
    <property type="entry name" value="EACC1"/>
    <property type="match status" value="1"/>
</dbReference>
<proteinExistence type="predicted"/>
<dbReference type="EMBL" id="BAAABM010000037">
    <property type="protein sequence ID" value="GAA0345532.1"/>
    <property type="molecule type" value="Genomic_DNA"/>
</dbReference>
<name>A0ABP3GKJ9_9ACTN</name>
<comment type="caution">
    <text evidence="1">The sequence shown here is derived from an EMBL/GenBank/DDBJ whole genome shotgun (WGS) entry which is preliminary data.</text>
</comment>
<reference evidence="2" key="1">
    <citation type="journal article" date="2019" name="Int. J. Syst. Evol. Microbiol.">
        <title>The Global Catalogue of Microorganisms (GCM) 10K type strain sequencing project: providing services to taxonomists for standard genome sequencing and annotation.</title>
        <authorList>
            <consortium name="The Broad Institute Genomics Platform"/>
            <consortium name="The Broad Institute Genome Sequencing Center for Infectious Disease"/>
            <person name="Wu L."/>
            <person name="Ma J."/>
        </authorList>
    </citation>
    <scope>NUCLEOTIDE SEQUENCE [LARGE SCALE GENOMIC DNA]</scope>
    <source>
        <strain evidence="2">JCM 3146</strain>
    </source>
</reference>